<dbReference type="SUPFAM" id="SSF53474">
    <property type="entry name" value="alpha/beta-Hydrolases"/>
    <property type="match status" value="1"/>
</dbReference>
<dbReference type="PANTHER" id="PTHR12277">
    <property type="entry name" value="ALPHA/BETA HYDROLASE DOMAIN-CONTAINING PROTEIN"/>
    <property type="match status" value="1"/>
</dbReference>
<keyword evidence="4" id="KW-0378">Hydrolase</keyword>
<feature type="domain" description="AB hydrolase-1" evidence="3">
    <location>
        <begin position="198"/>
        <end position="306"/>
    </location>
</feature>
<evidence type="ECO:0000313" key="4">
    <source>
        <dbReference type="EMBL" id="AXK34203.1"/>
    </source>
</evidence>
<dbReference type="AlphaFoldDB" id="A0A345XRD7"/>
<protein>
    <submittedName>
        <fullName evidence="4">Alpha/beta hydrolase</fullName>
    </submittedName>
</protein>
<keyword evidence="5" id="KW-1185">Reference proteome</keyword>
<reference evidence="4 5" key="1">
    <citation type="submission" date="2018-07" db="EMBL/GenBank/DDBJ databases">
        <title>Draft genome of the type strain Streptomyces armeniacus ATCC 15676.</title>
        <authorList>
            <person name="Labana P."/>
            <person name="Gosse J.T."/>
            <person name="Boddy C.N."/>
        </authorList>
    </citation>
    <scope>NUCLEOTIDE SEQUENCE [LARGE SCALE GENOMIC DNA]</scope>
    <source>
        <strain evidence="4 5">ATCC 15676</strain>
    </source>
</reference>
<accession>A0A345XRD7</accession>
<dbReference type="InterPro" id="IPR000073">
    <property type="entry name" value="AB_hydrolase_1"/>
</dbReference>
<dbReference type="GO" id="GO:0016787">
    <property type="term" value="F:hydrolase activity"/>
    <property type="evidence" value="ECO:0007669"/>
    <property type="project" value="UniProtKB-KW"/>
</dbReference>
<dbReference type="KEGG" id="sarm:DVA86_17650"/>
<proteinExistence type="predicted"/>
<feature type="signal peptide" evidence="2">
    <location>
        <begin position="1"/>
        <end position="22"/>
    </location>
</feature>
<feature type="region of interest" description="Disordered" evidence="1">
    <location>
        <begin position="57"/>
        <end position="93"/>
    </location>
</feature>
<organism evidence="4 5">
    <name type="scientific">Streptomyces armeniacus</name>
    <dbReference type="NCBI Taxonomy" id="83291"/>
    <lineage>
        <taxon>Bacteria</taxon>
        <taxon>Bacillati</taxon>
        <taxon>Actinomycetota</taxon>
        <taxon>Actinomycetes</taxon>
        <taxon>Kitasatosporales</taxon>
        <taxon>Streptomycetaceae</taxon>
        <taxon>Streptomyces</taxon>
    </lineage>
</organism>
<sequence>MRLQTTAAVAATTALGAVAAAAAAGRYAANAALRPARTRRGRPPVPAGFAGPPLTVHSFTHWSPGTAEEAGGDAPEGNPGPGHAGDAGRAGDTGHIALTRSFTAQLPGTYGLSGRGCHAVVGPVLDEPPEDTAADTAVRRLDRITYGDLKPGTRVRLTPLVHVGDPHEALGIDHVEVDIPGESGALPGWFVPGHRDTWVITVHGLGATLDQALNVLPFLHGQQLPVLALSYRGDLGAPSPSNGVGHLGDSEWRDVDAALRYAVRYGADRIVLYGWSTGAYMALRAAANSALRQHVSGLVLDSPVLDRRATLRALAVARGTPRALLPLAVRAAEGRVGLRSERQPGEQPGELPPYHGQETHTGPERPAVPTLLFHGPDDTIAPWAYSRELASRHPHLVSAHTVPHARHAAMWNADPAAYEEALRRFLTSVM</sequence>
<feature type="chain" id="PRO_5017021527" evidence="2">
    <location>
        <begin position="23"/>
        <end position="430"/>
    </location>
</feature>
<dbReference type="Gene3D" id="3.40.50.1820">
    <property type="entry name" value="alpha/beta hydrolase"/>
    <property type="match status" value="1"/>
</dbReference>
<dbReference type="Pfam" id="PF00561">
    <property type="entry name" value="Abhydrolase_1"/>
    <property type="match status" value="1"/>
</dbReference>
<keyword evidence="2" id="KW-0732">Signal</keyword>
<evidence type="ECO:0000259" key="3">
    <source>
        <dbReference type="Pfam" id="PF00561"/>
    </source>
</evidence>
<name>A0A345XRD7_9ACTN</name>
<dbReference type="PANTHER" id="PTHR12277:SF79">
    <property type="entry name" value="XAA-PRO DIPEPTIDYL-PEPTIDASE-RELATED"/>
    <property type="match status" value="1"/>
</dbReference>
<evidence type="ECO:0000256" key="1">
    <source>
        <dbReference type="SAM" id="MobiDB-lite"/>
    </source>
</evidence>
<dbReference type="InterPro" id="IPR029058">
    <property type="entry name" value="AB_hydrolase_fold"/>
</dbReference>
<feature type="region of interest" description="Disordered" evidence="1">
    <location>
        <begin position="336"/>
        <end position="362"/>
    </location>
</feature>
<dbReference type="RefSeq" id="WP_208879513.1">
    <property type="nucleotide sequence ID" value="NZ_CP031320.1"/>
</dbReference>
<dbReference type="Proteomes" id="UP000254425">
    <property type="component" value="Chromosome"/>
</dbReference>
<dbReference type="EMBL" id="CP031320">
    <property type="protein sequence ID" value="AXK34203.1"/>
    <property type="molecule type" value="Genomic_DNA"/>
</dbReference>
<evidence type="ECO:0000256" key="2">
    <source>
        <dbReference type="SAM" id="SignalP"/>
    </source>
</evidence>
<evidence type="ECO:0000313" key="5">
    <source>
        <dbReference type="Proteomes" id="UP000254425"/>
    </source>
</evidence>
<gene>
    <name evidence="4" type="ORF">DVA86_17650</name>
</gene>